<evidence type="ECO:0000313" key="1">
    <source>
        <dbReference type="EMBL" id="EMY06659.1"/>
    </source>
</evidence>
<dbReference type="EMBL" id="AFJL02000022">
    <property type="protein sequence ID" value="EMY06659.1"/>
    <property type="molecule type" value="Genomic_DNA"/>
</dbReference>
<name>A0A829DCZ8_LEPIR</name>
<accession>A0A829DCZ8</accession>
<dbReference type="Proteomes" id="UP000012329">
    <property type="component" value="Unassembled WGS sequence"/>
</dbReference>
<reference evidence="1 2" key="1">
    <citation type="submission" date="2013-02" db="EMBL/GenBank/DDBJ databases">
        <authorList>
            <person name="Harkins D.M."/>
            <person name="Durkin A.S."/>
            <person name="Brinkac L.M."/>
            <person name="Haft D.H."/>
            <person name="Selengut J.D."/>
            <person name="Sanka R."/>
            <person name="DePew J."/>
            <person name="Purushe J."/>
            <person name="Whelen A.C."/>
            <person name="Vinetz J.M."/>
            <person name="Sutton G.G."/>
            <person name="Nierman W.C."/>
            <person name="Fouts D.E."/>
        </authorList>
    </citation>
    <scope>NUCLEOTIDE SEQUENCE [LARGE SCALE GENOMIC DNA]</scope>
    <source>
        <strain evidence="1 2">2002000626</strain>
    </source>
</reference>
<proteinExistence type="predicted"/>
<gene>
    <name evidence="1" type="ORF">LEP1GSC029_3976</name>
</gene>
<protein>
    <submittedName>
        <fullName evidence="1">Uncharacterized protein</fullName>
    </submittedName>
</protein>
<sequence length="51" mass="6352">MDLGVRRYDENGKEYLYYPTDVFARGYFVSPMIMQRKRKIWDDRKKVLKKF</sequence>
<organism evidence="1 2">
    <name type="scientific">Leptospira interrogans str. 2002000626</name>
    <dbReference type="NCBI Taxonomy" id="996803"/>
    <lineage>
        <taxon>Bacteria</taxon>
        <taxon>Pseudomonadati</taxon>
        <taxon>Spirochaetota</taxon>
        <taxon>Spirochaetia</taxon>
        <taxon>Leptospirales</taxon>
        <taxon>Leptospiraceae</taxon>
        <taxon>Leptospira</taxon>
    </lineage>
</organism>
<evidence type="ECO:0000313" key="2">
    <source>
        <dbReference type="Proteomes" id="UP000012329"/>
    </source>
</evidence>
<dbReference type="AlphaFoldDB" id="A0A829DCZ8"/>
<comment type="caution">
    <text evidence="1">The sequence shown here is derived from an EMBL/GenBank/DDBJ whole genome shotgun (WGS) entry which is preliminary data.</text>
</comment>